<organism evidence="3 4">
    <name type="scientific">Rhizobium leguminosarum</name>
    <dbReference type="NCBI Taxonomy" id="384"/>
    <lineage>
        <taxon>Bacteria</taxon>
        <taxon>Pseudomonadati</taxon>
        <taxon>Pseudomonadota</taxon>
        <taxon>Alphaproteobacteria</taxon>
        <taxon>Hyphomicrobiales</taxon>
        <taxon>Rhizobiaceae</taxon>
        <taxon>Rhizobium/Agrobacterium group</taxon>
        <taxon>Rhizobium</taxon>
    </lineage>
</organism>
<dbReference type="SUPFAM" id="SSF54427">
    <property type="entry name" value="NTF2-like"/>
    <property type="match status" value="1"/>
</dbReference>
<feature type="domain" description="SnoaL-like" evidence="2">
    <location>
        <begin position="27"/>
        <end position="149"/>
    </location>
</feature>
<dbReference type="CDD" id="cd00531">
    <property type="entry name" value="NTF2_like"/>
    <property type="match status" value="1"/>
</dbReference>
<dbReference type="RefSeq" id="WP_065284928.1">
    <property type="nucleotide sequence ID" value="NZ_CP016293.1"/>
</dbReference>
<dbReference type="Pfam" id="PF13577">
    <property type="entry name" value="SnoaL_4"/>
    <property type="match status" value="1"/>
</dbReference>
<dbReference type="InterPro" id="IPR037401">
    <property type="entry name" value="SnoaL-like"/>
</dbReference>
<keyword evidence="1" id="KW-0732">Signal</keyword>
<keyword evidence="3" id="KW-0614">Plasmid</keyword>
<dbReference type="InterPro" id="IPR032710">
    <property type="entry name" value="NTF2-like_dom_sf"/>
</dbReference>
<dbReference type="AlphaFoldDB" id="A0A1B1CQ18"/>
<geneLocation type="plasmid" evidence="3 4">
    <name>unnamed5</name>
</geneLocation>
<sequence length="174" mass="18852">MKTLVLTAAAGVLLASFTARAESIGADDRAAIIDTITDIAAGADRHQWDRVRGAFADTVTLDYTGLWGGEPTTQPAEAVIRQWSAFLPGFDRTLHLVSNHAIVESAGLTAVAEADFQAVHRIGSESWVLMGHYRYDLTKIDGAWKVSRLVMTPNHETGNRALVNRAAERARQPG</sequence>
<reference evidence="3 4" key="1">
    <citation type="submission" date="2016-06" db="EMBL/GenBank/DDBJ databases">
        <title>Microsymbionts genomes from the relict species Vavilovia formosa.</title>
        <authorList>
            <person name="Chirak E."/>
            <person name="Kimeklis A."/>
            <person name="Andronov E."/>
        </authorList>
    </citation>
    <scope>NUCLEOTIDE SEQUENCE [LARGE SCALE GENOMIC DNA]</scope>
    <source>
        <strain evidence="3 4">Vaf10</strain>
        <plasmid evidence="4">Plasmid unnamed5</plasmid>
    </source>
</reference>
<evidence type="ECO:0000256" key="1">
    <source>
        <dbReference type="SAM" id="SignalP"/>
    </source>
</evidence>
<name>A0A1B1CQ18_RHILE</name>
<evidence type="ECO:0000259" key="2">
    <source>
        <dbReference type="Pfam" id="PF13577"/>
    </source>
</evidence>
<protein>
    <recommendedName>
        <fullName evidence="2">SnoaL-like domain-containing protein</fullName>
    </recommendedName>
</protein>
<accession>A0A1B1CQ18</accession>
<dbReference type="OrthoDB" id="5464938at2"/>
<dbReference type="Gene3D" id="3.10.450.50">
    <property type="match status" value="1"/>
</dbReference>
<evidence type="ECO:0000313" key="4">
    <source>
        <dbReference type="Proteomes" id="UP000092691"/>
    </source>
</evidence>
<feature type="chain" id="PRO_5008521149" description="SnoaL-like domain-containing protein" evidence="1">
    <location>
        <begin position="22"/>
        <end position="174"/>
    </location>
</feature>
<dbReference type="EMBL" id="CP016293">
    <property type="protein sequence ID" value="ANP91867.1"/>
    <property type="molecule type" value="Genomic_DNA"/>
</dbReference>
<proteinExistence type="predicted"/>
<evidence type="ECO:0000313" key="3">
    <source>
        <dbReference type="EMBL" id="ANP91867.1"/>
    </source>
</evidence>
<gene>
    <name evidence="3" type="ORF">BA011_39250</name>
</gene>
<dbReference type="Proteomes" id="UP000092691">
    <property type="component" value="Plasmid unnamed5"/>
</dbReference>
<feature type="signal peptide" evidence="1">
    <location>
        <begin position="1"/>
        <end position="21"/>
    </location>
</feature>